<evidence type="ECO:0000313" key="1">
    <source>
        <dbReference type="EMBL" id="VGO19426.1"/>
    </source>
</evidence>
<dbReference type="RefSeq" id="WP_136060822.1">
    <property type="nucleotide sequence ID" value="NZ_CAAHFH010000001.1"/>
</dbReference>
<dbReference type="EMBL" id="CAAHFH010000001">
    <property type="protein sequence ID" value="VGO19426.1"/>
    <property type="molecule type" value="Genomic_DNA"/>
</dbReference>
<name>A0A6C2UJQ0_9BACT</name>
<dbReference type="AlphaFoldDB" id="A0A6C2UJQ0"/>
<organism evidence="1 2">
    <name type="scientific">Pontiella sulfatireligans</name>
    <dbReference type="NCBI Taxonomy" id="2750658"/>
    <lineage>
        <taxon>Bacteria</taxon>
        <taxon>Pseudomonadati</taxon>
        <taxon>Kiritimatiellota</taxon>
        <taxon>Kiritimatiellia</taxon>
        <taxon>Kiritimatiellales</taxon>
        <taxon>Pontiellaceae</taxon>
        <taxon>Pontiella</taxon>
    </lineage>
</organism>
<dbReference type="SUPFAM" id="SSF53756">
    <property type="entry name" value="UDP-Glycosyltransferase/glycogen phosphorylase"/>
    <property type="match status" value="1"/>
</dbReference>
<accession>A0A6C2UJQ0</accession>
<sequence>MSKKLAVAILHYHLRPGGVTRVVERAVESIGNEVDLLVLTGEAPAPDDALTPITEPFYALEYSEGAKLSNFERVAEDLRFTARSLLGRDPDVWHIHNHSLGKNSFTPQFVWHLANAGCRVLLQPHDFAEDGRPENYRLLKEQIGVELDGILYPNADHVWYAPINYRDKAFLEGIGLTHVHELPNAVTAQIRTAGTPPASAQKTIVYPARAIRRKNIGEFLLWSLLAPEGYLFQSTLAPQNPKWQGVYNEWVAFAEEFNLPVEFDAGHTNDFSGLVQNAEALISTSIAEGFGLAFLEPWLEGKMLIGRKLPEITPDFEEEGLDLSTLYAALPIPLEWAGEAQFYLSLETAMKQSYVAYSKEWKNEYFEDAKSTLVVDGQVDFGILDEALQRNVIRHLAENLKDRKTLPPFHPSTTSSLIELNRQVALDHYSLEAYGKRLLGLYRDLAATEPGEVTAANAADLLDEFLQPARFNLLRT</sequence>
<gene>
    <name evidence="1" type="primary">mggA</name>
    <name evidence="1" type="ORF">SCARR_01484</name>
</gene>
<reference evidence="1 2" key="1">
    <citation type="submission" date="2019-04" db="EMBL/GenBank/DDBJ databases">
        <authorList>
            <person name="Van Vliet M D."/>
        </authorList>
    </citation>
    <scope>NUCLEOTIDE SEQUENCE [LARGE SCALE GENOMIC DNA]</scope>
    <source>
        <strain evidence="1 2">F21</strain>
    </source>
</reference>
<evidence type="ECO:0000313" key="2">
    <source>
        <dbReference type="Proteomes" id="UP000346198"/>
    </source>
</evidence>
<protein>
    <submittedName>
        <fullName evidence="1">Mannosylglucosyl-3-phosphoglycerate synthase</fullName>
    </submittedName>
</protein>
<dbReference type="Proteomes" id="UP000346198">
    <property type="component" value="Unassembled WGS sequence"/>
</dbReference>
<dbReference type="Gene3D" id="3.40.50.2000">
    <property type="entry name" value="Glycogen Phosphorylase B"/>
    <property type="match status" value="2"/>
</dbReference>
<proteinExistence type="predicted"/>
<keyword evidence="2" id="KW-1185">Reference proteome</keyword>